<evidence type="ECO:0000313" key="1">
    <source>
        <dbReference type="EMBL" id="SBP47353.1"/>
    </source>
</evidence>
<protein>
    <submittedName>
        <fullName evidence="1">Uncharacterized protein</fullName>
    </submittedName>
</protein>
<gene>
    <name evidence="1" type="primary">Nfu_g_1_021140</name>
</gene>
<accession>A0A1A7ZY84</accession>
<feature type="non-terminal residue" evidence="1">
    <location>
        <position position="59"/>
    </location>
</feature>
<dbReference type="EMBL" id="HADY01008868">
    <property type="protein sequence ID" value="SBP47353.1"/>
    <property type="molecule type" value="Transcribed_RNA"/>
</dbReference>
<dbReference type="AlphaFoldDB" id="A0A1A7ZY84"/>
<sequence length="59" mass="6789">IFYDRSSSEKDYETFWAQKQLFDLQSSPFSTVPALPSRAEPTVWLVNASIRVVLVKIII</sequence>
<proteinExistence type="predicted"/>
<reference evidence="1" key="2">
    <citation type="submission" date="2016-06" db="EMBL/GenBank/DDBJ databases">
        <title>The genome of a short-lived fish provides insights into sex chromosome evolution and the genetic control of aging.</title>
        <authorList>
            <person name="Reichwald K."/>
            <person name="Felder M."/>
            <person name="Petzold A."/>
            <person name="Koch P."/>
            <person name="Groth M."/>
            <person name="Platzer M."/>
        </authorList>
    </citation>
    <scope>NUCLEOTIDE SEQUENCE</scope>
    <source>
        <tissue evidence="1">Brain</tissue>
    </source>
</reference>
<organism evidence="1">
    <name type="scientific">Nothobranchius furzeri</name>
    <name type="common">Turquoise killifish</name>
    <dbReference type="NCBI Taxonomy" id="105023"/>
    <lineage>
        <taxon>Eukaryota</taxon>
        <taxon>Metazoa</taxon>
        <taxon>Chordata</taxon>
        <taxon>Craniata</taxon>
        <taxon>Vertebrata</taxon>
        <taxon>Euteleostomi</taxon>
        <taxon>Actinopterygii</taxon>
        <taxon>Neopterygii</taxon>
        <taxon>Teleostei</taxon>
        <taxon>Neoteleostei</taxon>
        <taxon>Acanthomorphata</taxon>
        <taxon>Ovalentaria</taxon>
        <taxon>Atherinomorphae</taxon>
        <taxon>Cyprinodontiformes</taxon>
        <taxon>Nothobranchiidae</taxon>
        <taxon>Nothobranchius</taxon>
    </lineage>
</organism>
<reference evidence="1" key="1">
    <citation type="submission" date="2016-05" db="EMBL/GenBank/DDBJ databases">
        <authorList>
            <person name="Lavstsen T."/>
            <person name="Jespersen J.S."/>
        </authorList>
    </citation>
    <scope>NUCLEOTIDE SEQUENCE</scope>
    <source>
        <tissue evidence="1">Brain</tissue>
    </source>
</reference>
<name>A0A1A7ZY84_NOTFU</name>
<feature type="non-terminal residue" evidence="1">
    <location>
        <position position="1"/>
    </location>
</feature>